<feature type="signal peptide" evidence="2">
    <location>
        <begin position="1"/>
        <end position="28"/>
    </location>
</feature>
<evidence type="ECO:0000256" key="2">
    <source>
        <dbReference type="SAM" id="SignalP"/>
    </source>
</evidence>
<organism evidence="3 4">
    <name type="scientific">Panicum miliaceum</name>
    <name type="common">Proso millet</name>
    <name type="synonym">Broomcorn millet</name>
    <dbReference type="NCBI Taxonomy" id="4540"/>
    <lineage>
        <taxon>Eukaryota</taxon>
        <taxon>Viridiplantae</taxon>
        <taxon>Streptophyta</taxon>
        <taxon>Embryophyta</taxon>
        <taxon>Tracheophyta</taxon>
        <taxon>Spermatophyta</taxon>
        <taxon>Magnoliopsida</taxon>
        <taxon>Liliopsida</taxon>
        <taxon>Poales</taxon>
        <taxon>Poaceae</taxon>
        <taxon>PACMAD clade</taxon>
        <taxon>Panicoideae</taxon>
        <taxon>Panicodae</taxon>
        <taxon>Paniceae</taxon>
        <taxon>Panicinae</taxon>
        <taxon>Panicum</taxon>
        <taxon>Panicum sect. Panicum</taxon>
    </lineage>
</organism>
<gene>
    <name evidence="3" type="ORF">C2845_PM10G22170</name>
</gene>
<feature type="chain" id="PRO_5018312131" evidence="2">
    <location>
        <begin position="29"/>
        <end position="98"/>
    </location>
</feature>
<dbReference type="Pfam" id="PF02704">
    <property type="entry name" value="GASA"/>
    <property type="match status" value="1"/>
</dbReference>
<evidence type="ECO:0000313" key="4">
    <source>
        <dbReference type="Proteomes" id="UP000275267"/>
    </source>
</evidence>
<dbReference type="Proteomes" id="UP000275267">
    <property type="component" value="Unassembled WGS sequence"/>
</dbReference>
<dbReference type="InterPro" id="IPR003854">
    <property type="entry name" value="GASA"/>
</dbReference>
<dbReference type="EMBL" id="PQIB02000018">
    <property type="protein sequence ID" value="RLM54581.1"/>
    <property type="molecule type" value="Genomic_DNA"/>
</dbReference>
<keyword evidence="2" id="KW-0732">Signal</keyword>
<sequence length="98" mass="11150">MKNKQRILLHVLFFVFFFILMAALAVDADDPQELQLNCPSSCLERCGRNWKNKMCNKMCNVCCNCCSCVPPGTDQETRHLCPCYDTMVNPKTGKPKCP</sequence>
<comment type="similarity">
    <text evidence="1">Belongs to the GASA family.</text>
</comment>
<evidence type="ECO:0000256" key="1">
    <source>
        <dbReference type="ARBA" id="ARBA00010582"/>
    </source>
</evidence>
<protein>
    <submittedName>
        <fullName evidence="3">Gibberellin-regulated protein 2-like</fullName>
    </submittedName>
</protein>
<dbReference type="PANTHER" id="PTHR23201:SF80">
    <property type="entry name" value="OS06G0729400 PROTEIN"/>
    <property type="match status" value="1"/>
</dbReference>
<dbReference type="PANTHER" id="PTHR23201">
    <property type="entry name" value="EXTENSIN, PROLINE-RICH PROTEIN"/>
    <property type="match status" value="1"/>
</dbReference>
<evidence type="ECO:0000313" key="3">
    <source>
        <dbReference type="EMBL" id="RLM54581.1"/>
    </source>
</evidence>
<comment type="caution">
    <text evidence="3">The sequence shown here is derived from an EMBL/GenBank/DDBJ whole genome shotgun (WGS) entry which is preliminary data.</text>
</comment>
<dbReference type="STRING" id="4540.A0A3L6PDZ5"/>
<dbReference type="AlphaFoldDB" id="A0A3L6PDZ5"/>
<proteinExistence type="inferred from homology"/>
<reference evidence="4" key="1">
    <citation type="journal article" date="2019" name="Nat. Commun.">
        <title>The genome of broomcorn millet.</title>
        <authorList>
            <person name="Zou C."/>
            <person name="Miki D."/>
            <person name="Li D."/>
            <person name="Tang Q."/>
            <person name="Xiao L."/>
            <person name="Rajput S."/>
            <person name="Deng P."/>
            <person name="Jia W."/>
            <person name="Huang R."/>
            <person name="Zhang M."/>
            <person name="Sun Y."/>
            <person name="Hu J."/>
            <person name="Fu X."/>
            <person name="Schnable P.S."/>
            <person name="Li F."/>
            <person name="Zhang H."/>
            <person name="Feng B."/>
            <person name="Zhu X."/>
            <person name="Liu R."/>
            <person name="Schnable J.C."/>
            <person name="Zhu J.-K."/>
            <person name="Zhang H."/>
        </authorList>
    </citation>
    <scope>NUCLEOTIDE SEQUENCE [LARGE SCALE GENOMIC DNA]</scope>
</reference>
<accession>A0A3L6PDZ5</accession>
<name>A0A3L6PDZ5_PANMI</name>
<keyword evidence="4" id="KW-1185">Reference proteome</keyword>